<proteinExistence type="predicted"/>
<geneLocation type="plasmid" evidence="2">
    <name>pplp3</name>
</geneLocation>
<evidence type="ECO:0000313" key="2">
    <source>
        <dbReference type="Proteomes" id="UP000192727"/>
    </source>
</evidence>
<name>A0A1V0V046_9BACL</name>
<accession>A0A1V0V046</accession>
<reference evidence="1 2" key="1">
    <citation type="submission" date="2017-03" db="EMBL/GenBank/DDBJ databases">
        <title>Paenibacillus larvae genome sequencing.</title>
        <authorList>
            <person name="Dingman D.W."/>
        </authorList>
    </citation>
    <scope>NUCLEOTIDE SEQUENCE [LARGE SCALE GENOMIC DNA]</scope>
    <source>
        <strain evidence="1 2">SAG 10367</strain>
        <plasmid evidence="2">pplp3</plasmid>
    </source>
</reference>
<dbReference type="RefSeq" id="WP_083041757.1">
    <property type="nucleotide sequence ID" value="NZ_CP020558.1"/>
</dbReference>
<dbReference type="EMBL" id="CP020558">
    <property type="protein sequence ID" value="ARF70776.1"/>
    <property type="molecule type" value="Genomic_DNA"/>
</dbReference>
<gene>
    <name evidence="1" type="ORF">B7C51_25230</name>
</gene>
<organism evidence="1 2">
    <name type="scientific">Paenibacillus larvae subsp. pulvifaciens</name>
    <dbReference type="NCBI Taxonomy" id="1477"/>
    <lineage>
        <taxon>Bacteria</taxon>
        <taxon>Bacillati</taxon>
        <taxon>Bacillota</taxon>
        <taxon>Bacilli</taxon>
        <taxon>Bacillales</taxon>
        <taxon>Paenibacillaceae</taxon>
        <taxon>Paenibacillus</taxon>
    </lineage>
</organism>
<protein>
    <submittedName>
        <fullName evidence="1">Uncharacterized protein</fullName>
    </submittedName>
</protein>
<keyword evidence="1" id="KW-0614">Plasmid</keyword>
<dbReference type="AlphaFoldDB" id="A0A1V0V046"/>
<evidence type="ECO:0000313" key="1">
    <source>
        <dbReference type="EMBL" id="ARF70776.1"/>
    </source>
</evidence>
<dbReference type="Proteomes" id="UP000192727">
    <property type="component" value="Plasmid pPLP3"/>
</dbReference>
<sequence length="164" mass="19207">MVRIKKRSQLNRVLKDVLKESLIAISEKSKDIVENELDKHAYSNKPSSYKRTNQLKDSLTNKIIENKNSFKAKIFHDTDKIKPIPPSSSNNYMGQHYSTATYRVKEYQKYIVETINNGTSGKIFGSGYWTQKRPYFTESKKNILKNYSDMMKTELNSKKLKVRR</sequence>